<reference evidence="11" key="1">
    <citation type="journal article" date="2011" name="Biosci. Biotechnol. Biochem.">
        <title>Cloning and Expression of the Endo-1,3(4)-beta-glucanase Gene from Paecilomyces sp. FLH30 and Characterization of the Recombinant Enzyme.</title>
        <authorList>
            <person name="Hua C."/>
            <person name="Yi H."/>
            <person name="Jiao L."/>
        </authorList>
    </citation>
    <scope>NUCLEOTIDE SEQUENCE</scope>
    <source>
        <strain evidence="11">FLH30</strain>
    </source>
</reference>
<dbReference type="PANTHER" id="PTHR10963:SF24">
    <property type="entry name" value="GLYCOSIDASE C21B10.07-RELATED"/>
    <property type="match status" value="1"/>
</dbReference>
<comment type="similarity">
    <text evidence="3">Belongs to the glycosyl hydrolase 16 family.</text>
</comment>
<dbReference type="GO" id="GO:0098552">
    <property type="term" value="C:side of membrane"/>
    <property type="evidence" value="ECO:0007669"/>
    <property type="project" value="UniProtKB-KW"/>
</dbReference>
<dbReference type="Pfam" id="PF26113">
    <property type="entry name" value="GH16_XgeA"/>
    <property type="match status" value="1"/>
</dbReference>
<evidence type="ECO:0000313" key="11">
    <source>
        <dbReference type="EMBL" id="ADZ46179.1"/>
    </source>
</evidence>
<keyword evidence="6" id="KW-0325">Glycoprotein</keyword>
<dbReference type="GO" id="GO:0009251">
    <property type="term" value="P:glucan catabolic process"/>
    <property type="evidence" value="ECO:0007669"/>
    <property type="project" value="TreeGrafter"/>
</dbReference>
<evidence type="ECO:0000256" key="3">
    <source>
        <dbReference type="ARBA" id="ARBA00006865"/>
    </source>
</evidence>
<evidence type="ECO:0000256" key="1">
    <source>
        <dbReference type="ARBA" id="ARBA00000124"/>
    </source>
</evidence>
<dbReference type="CDD" id="cd02181">
    <property type="entry name" value="GH16_fungal_Lam16A_glucanase"/>
    <property type="match status" value="1"/>
</dbReference>
<dbReference type="GO" id="GO:0005886">
    <property type="term" value="C:plasma membrane"/>
    <property type="evidence" value="ECO:0007669"/>
    <property type="project" value="UniProtKB-SubCell"/>
</dbReference>
<dbReference type="AlphaFoldDB" id="G4WNE9"/>
<keyword evidence="6" id="KW-0336">GPI-anchor</keyword>
<organism evidence="11">
    <name type="scientific">Paecilomyces sp. FLH30</name>
    <dbReference type="NCBI Taxonomy" id="993616"/>
    <lineage>
        <taxon>Eukaryota</taxon>
        <taxon>Fungi</taxon>
        <taxon>Dikarya</taxon>
        <taxon>Ascomycota</taxon>
        <taxon>Pezizomycotina</taxon>
        <taxon>Eurotiomycetes</taxon>
        <taxon>Eurotiomycetidae</taxon>
        <taxon>Eurotiales</taxon>
        <taxon>Thermoascaceae</taxon>
        <taxon>Paecilomyces</taxon>
    </lineage>
</organism>
<protein>
    <recommendedName>
        <fullName evidence="4">endo-1,3(4)-beta-glucanase</fullName>
        <ecNumber evidence="4">3.2.1.6</ecNumber>
    </recommendedName>
</protein>
<evidence type="ECO:0000256" key="2">
    <source>
        <dbReference type="ARBA" id="ARBA00004609"/>
    </source>
</evidence>
<dbReference type="SUPFAM" id="SSF49899">
    <property type="entry name" value="Concanavalin A-like lectins/glucanases"/>
    <property type="match status" value="1"/>
</dbReference>
<evidence type="ECO:0000256" key="5">
    <source>
        <dbReference type="ARBA" id="ARBA00022475"/>
    </source>
</evidence>
<dbReference type="InterPro" id="IPR050546">
    <property type="entry name" value="Glycosyl_Hydrlase_16"/>
</dbReference>
<dbReference type="EMBL" id="HQ825092">
    <property type="protein sequence ID" value="ADZ46179.1"/>
    <property type="molecule type" value="mRNA"/>
</dbReference>
<accession>G4WNE9</accession>
<keyword evidence="6" id="KW-0472">Membrane</keyword>
<dbReference type="FunFam" id="2.60.120.200:FF:000114">
    <property type="entry name" value="Probable endo-1,3(4)-beta-glucanase NFIA_089530"/>
    <property type="match status" value="1"/>
</dbReference>
<keyword evidence="5" id="KW-1003">Cell membrane</keyword>
<dbReference type="GO" id="GO:0052861">
    <property type="term" value="F:endo-1,3(4)-beta-glucanase activity"/>
    <property type="evidence" value="ECO:0007669"/>
    <property type="project" value="UniProtKB-EC"/>
</dbReference>
<dbReference type="InterPro" id="IPR000757">
    <property type="entry name" value="Beta-glucanase-like"/>
</dbReference>
<dbReference type="PROSITE" id="PS51762">
    <property type="entry name" value="GH16_2"/>
    <property type="match status" value="1"/>
</dbReference>
<comment type="subcellular location">
    <subcellularLocation>
        <location evidence="2">Cell membrane</location>
        <topology evidence="2">Lipid-anchor</topology>
        <topology evidence="2">GPI-anchor</topology>
    </subcellularLocation>
</comment>
<keyword evidence="7 11" id="KW-0378">Hydrolase</keyword>
<feature type="domain" description="GH16" evidence="10">
    <location>
        <begin position="8"/>
        <end position="282"/>
    </location>
</feature>
<keyword evidence="9 11" id="KW-0326">Glycosidase</keyword>
<name>G4WNE9_9EURO</name>
<keyword evidence="8" id="KW-0449">Lipoprotein</keyword>
<sequence>MHIRSTPILFAGLSSQQLMAAYVLIDDYGHGNGFFNKFNFFTGEDPTHGFVDYVSRNVAQGAGLLGERGDRVYMGVDYTNPAGSRGRRSVRLESKNTYEHGLVVIDLAHMPGSVCGTWPAFWALGTADWPFGGEIDIIEGVNDNSFNHMILHTSDGCTINDGGFTGNLRTSNCYIYAPGQNANAGCGIEATNPDSYGRGFNSLGGGIYATDLTSNGISIWFFPRGSELRVLGDNPNPANWGTPAAKFAGGSCDFESKFNGQRLIFDITFCGDWAGSVWGIGGCASRAGNCNDFVQDNPSAFTESYWLINSLKVYPG</sequence>
<evidence type="ECO:0000256" key="7">
    <source>
        <dbReference type="ARBA" id="ARBA00022801"/>
    </source>
</evidence>
<dbReference type="Gene3D" id="2.60.120.200">
    <property type="match status" value="1"/>
</dbReference>
<evidence type="ECO:0000256" key="9">
    <source>
        <dbReference type="ARBA" id="ARBA00023295"/>
    </source>
</evidence>
<evidence type="ECO:0000256" key="4">
    <source>
        <dbReference type="ARBA" id="ARBA00012599"/>
    </source>
</evidence>
<dbReference type="EC" id="3.2.1.6" evidence="4"/>
<comment type="catalytic activity">
    <reaction evidence="1">
        <text>Endohydrolysis of (1-&gt;3)- or (1-&gt;4)-linkages in beta-D-glucans when the glucose residue whose reducing group is involved in the linkage to be hydrolyzed is itself substituted at C-3.</text>
        <dbReference type="EC" id="3.2.1.6"/>
    </reaction>
</comment>
<evidence type="ECO:0000256" key="6">
    <source>
        <dbReference type="ARBA" id="ARBA00022622"/>
    </source>
</evidence>
<proteinExistence type="evidence at transcript level"/>
<evidence type="ECO:0000256" key="8">
    <source>
        <dbReference type="ARBA" id="ARBA00023288"/>
    </source>
</evidence>
<dbReference type="InterPro" id="IPR013320">
    <property type="entry name" value="ConA-like_dom_sf"/>
</dbReference>
<evidence type="ECO:0000259" key="10">
    <source>
        <dbReference type="PROSITE" id="PS51762"/>
    </source>
</evidence>
<dbReference type="PANTHER" id="PTHR10963">
    <property type="entry name" value="GLYCOSYL HYDROLASE-RELATED"/>
    <property type="match status" value="1"/>
</dbReference>